<sequence>MILPAVRDPRLVSVRRGGSLTEADHRLLALWAATCAEHVLGLFEASDPGDDRPRAAIEAARAWARGEAGMMTTRAIGGHAMGAARPLRGAARFAAYSAGQAACVAHVPEHDLGAAAYAIKAAAAAAAQHRCREAGRVERDWQRQQIPARLRTLVLEDQSRRSSICWSVFED</sequence>
<accession>A0A2S5J0C9</accession>
<feature type="domain" description="Imm-5-like" evidence="1">
    <location>
        <begin position="19"/>
        <end position="148"/>
    </location>
</feature>
<dbReference type="Proteomes" id="UP000239297">
    <property type="component" value="Unassembled WGS sequence"/>
</dbReference>
<proteinExistence type="predicted"/>
<dbReference type="OrthoDB" id="166981at2"/>
<evidence type="ECO:0000313" key="3">
    <source>
        <dbReference type="Proteomes" id="UP000239297"/>
    </source>
</evidence>
<dbReference type="InterPro" id="IPR048667">
    <property type="entry name" value="Imm5-like"/>
</dbReference>
<dbReference type="EMBL" id="PRKW01000002">
    <property type="protein sequence ID" value="PPB50190.1"/>
    <property type="molecule type" value="Genomic_DNA"/>
</dbReference>
<comment type="caution">
    <text evidence="2">The sequence shown here is derived from an EMBL/GenBank/DDBJ whole genome shotgun (WGS) entry which is preliminary data.</text>
</comment>
<gene>
    <name evidence="2" type="ORF">C4K88_05900</name>
</gene>
<name>A0A2S5J0C9_9MICC</name>
<reference evidence="2 3" key="1">
    <citation type="journal article" date="2014" name="Int. J. Syst. Evol. Microbiol.">
        <title>Arthrobacter pityocampae sp. nov., isolated from Thaumetopoea pityocampa (Lep., Thaumetopoeidae).</title>
        <authorList>
            <person name="Ince I.A."/>
            <person name="Demirbag Z."/>
            <person name="Kati H."/>
        </authorList>
    </citation>
    <scope>NUCLEOTIDE SEQUENCE [LARGE SCALE GENOMIC DNA]</scope>
    <source>
        <strain evidence="2 3">Tp2</strain>
    </source>
</reference>
<dbReference type="Pfam" id="PF21805">
    <property type="entry name" value="Imm5_like"/>
    <property type="match status" value="1"/>
</dbReference>
<evidence type="ECO:0000313" key="2">
    <source>
        <dbReference type="EMBL" id="PPB50190.1"/>
    </source>
</evidence>
<protein>
    <recommendedName>
        <fullName evidence="1">Imm-5-like domain-containing protein</fullName>
    </recommendedName>
</protein>
<keyword evidence="3" id="KW-1185">Reference proteome</keyword>
<evidence type="ECO:0000259" key="1">
    <source>
        <dbReference type="Pfam" id="PF21805"/>
    </source>
</evidence>
<organism evidence="2 3">
    <name type="scientific">Arthrobacter pityocampae</name>
    <dbReference type="NCBI Taxonomy" id="547334"/>
    <lineage>
        <taxon>Bacteria</taxon>
        <taxon>Bacillati</taxon>
        <taxon>Actinomycetota</taxon>
        <taxon>Actinomycetes</taxon>
        <taxon>Micrococcales</taxon>
        <taxon>Micrococcaceae</taxon>
        <taxon>Arthrobacter</taxon>
    </lineage>
</organism>
<dbReference type="AlphaFoldDB" id="A0A2S5J0C9"/>